<dbReference type="AlphaFoldDB" id="A0A0A3J2D6"/>
<keyword evidence="2" id="KW-1185">Reference proteome</keyword>
<dbReference type="Proteomes" id="UP000030595">
    <property type="component" value="Unassembled WGS sequence"/>
</dbReference>
<dbReference type="EMBL" id="JPVQ01000032">
    <property type="protein sequence ID" value="KGR89860.1"/>
    <property type="molecule type" value="Genomic_DNA"/>
</dbReference>
<accession>A0A0A3J2D6</accession>
<evidence type="ECO:0000313" key="2">
    <source>
        <dbReference type="Proteomes" id="UP000030595"/>
    </source>
</evidence>
<reference evidence="1 2" key="1">
    <citation type="submission" date="2014-02" db="EMBL/GenBank/DDBJ databases">
        <title>Draft genome sequence of Lysinibacillus massiliensis CCUG 49529.</title>
        <authorList>
            <person name="Zhang F."/>
            <person name="Wang G."/>
            <person name="Zhang L."/>
        </authorList>
    </citation>
    <scope>NUCLEOTIDE SEQUENCE [LARGE SCALE GENOMIC DNA]</scope>
    <source>
        <strain evidence="1 2">CCUG 49529</strain>
    </source>
</reference>
<proteinExistence type="predicted"/>
<evidence type="ECO:0000313" key="1">
    <source>
        <dbReference type="EMBL" id="KGR89860.1"/>
    </source>
</evidence>
<organism evidence="1 2">
    <name type="scientific">Ureibacillus massiliensis 4400831 = CIP 108448 = CCUG 49529</name>
    <dbReference type="NCBI Taxonomy" id="1211035"/>
    <lineage>
        <taxon>Bacteria</taxon>
        <taxon>Bacillati</taxon>
        <taxon>Bacillota</taxon>
        <taxon>Bacilli</taxon>
        <taxon>Bacillales</taxon>
        <taxon>Caryophanaceae</taxon>
        <taxon>Ureibacillus</taxon>
    </lineage>
</organism>
<protein>
    <submittedName>
        <fullName evidence="1">Uncharacterized protein</fullName>
    </submittedName>
</protein>
<sequence>MGTIDINNEELNINELQEILAVEKLDHICSIIKFKFGIECDWEIDGELEEFTIYLEDEVEDVCFNHTYSLEDLIDCDVTEQAYFLRRWLNTCISLKCIQDYEKERGKNPYNNIVPIRR</sequence>
<dbReference type="RefSeq" id="WP_036178202.1">
    <property type="nucleotide sequence ID" value="NZ_AVCZ01000032.1"/>
</dbReference>
<comment type="caution">
    <text evidence="1">The sequence shown here is derived from an EMBL/GenBank/DDBJ whole genome shotgun (WGS) entry which is preliminary data.</text>
</comment>
<name>A0A0A3J2D6_9BACL</name>
<gene>
    <name evidence="1" type="ORF">CD30_14830</name>
</gene>